<feature type="transmembrane region" description="Helical" evidence="2">
    <location>
        <begin position="12"/>
        <end position="32"/>
    </location>
</feature>
<evidence type="ECO:0000313" key="4">
    <source>
        <dbReference type="EMBL" id="KZT63223.1"/>
    </source>
</evidence>
<proteinExistence type="predicted"/>
<keyword evidence="2" id="KW-0812">Transmembrane</keyword>
<dbReference type="Proteomes" id="UP000076727">
    <property type="component" value="Unassembled WGS sequence"/>
</dbReference>
<dbReference type="AlphaFoldDB" id="A0A165KJJ0"/>
<name>A0A165KJJ0_9APHY</name>
<evidence type="ECO:0000256" key="1">
    <source>
        <dbReference type="SAM" id="MobiDB-lite"/>
    </source>
</evidence>
<feature type="transmembrane region" description="Helical" evidence="2">
    <location>
        <begin position="114"/>
        <end position="133"/>
    </location>
</feature>
<feature type="domain" description="DUF6533" evidence="3">
    <location>
        <begin position="21"/>
        <end position="60"/>
    </location>
</feature>
<reference evidence="4 5" key="1">
    <citation type="journal article" date="2016" name="Mol. Biol. Evol.">
        <title>Comparative Genomics of Early-Diverging Mushroom-Forming Fungi Provides Insights into the Origins of Lignocellulose Decay Capabilities.</title>
        <authorList>
            <person name="Nagy L.G."/>
            <person name="Riley R."/>
            <person name="Tritt A."/>
            <person name="Adam C."/>
            <person name="Daum C."/>
            <person name="Floudas D."/>
            <person name="Sun H."/>
            <person name="Yadav J.S."/>
            <person name="Pangilinan J."/>
            <person name="Larsson K.H."/>
            <person name="Matsuura K."/>
            <person name="Barry K."/>
            <person name="Labutti K."/>
            <person name="Kuo R."/>
            <person name="Ohm R.A."/>
            <person name="Bhattacharya S.S."/>
            <person name="Shirouzu T."/>
            <person name="Yoshinaga Y."/>
            <person name="Martin F.M."/>
            <person name="Grigoriev I.V."/>
            <person name="Hibbett D.S."/>
        </authorList>
    </citation>
    <scope>NUCLEOTIDE SEQUENCE [LARGE SCALE GENOMIC DNA]</scope>
    <source>
        <strain evidence="4 5">L-15889</strain>
    </source>
</reference>
<keyword evidence="5" id="KW-1185">Reference proteome</keyword>
<feature type="region of interest" description="Disordered" evidence="1">
    <location>
        <begin position="296"/>
        <end position="351"/>
    </location>
</feature>
<dbReference type="InterPro" id="IPR045340">
    <property type="entry name" value="DUF6533"/>
</dbReference>
<accession>A0A165KJJ0</accession>
<dbReference type="OrthoDB" id="2803865at2759"/>
<dbReference type="Pfam" id="PF20151">
    <property type="entry name" value="DUF6533"/>
    <property type="match status" value="1"/>
</dbReference>
<feature type="transmembrane region" description="Helical" evidence="2">
    <location>
        <begin position="85"/>
        <end position="107"/>
    </location>
</feature>
<dbReference type="EMBL" id="KV429213">
    <property type="protein sequence ID" value="KZT63223.1"/>
    <property type="molecule type" value="Genomic_DNA"/>
</dbReference>
<protein>
    <recommendedName>
        <fullName evidence="3">DUF6533 domain-containing protein</fullName>
    </recommendedName>
</protein>
<evidence type="ECO:0000313" key="5">
    <source>
        <dbReference type="Proteomes" id="UP000076727"/>
    </source>
</evidence>
<keyword evidence="2" id="KW-1133">Transmembrane helix</keyword>
<feature type="transmembrane region" description="Helical" evidence="2">
    <location>
        <begin position="52"/>
        <end position="73"/>
    </location>
</feature>
<evidence type="ECO:0000256" key="2">
    <source>
        <dbReference type="SAM" id="Phobius"/>
    </source>
</evidence>
<gene>
    <name evidence="4" type="ORF">DAEQUDRAFT_734068</name>
</gene>
<feature type="transmembrane region" description="Helical" evidence="2">
    <location>
        <begin position="199"/>
        <end position="223"/>
    </location>
</feature>
<feature type="compositionally biased region" description="Acidic residues" evidence="1">
    <location>
        <begin position="313"/>
        <end position="323"/>
    </location>
</feature>
<keyword evidence="2" id="KW-0472">Membrane</keyword>
<evidence type="ECO:0000259" key="3">
    <source>
        <dbReference type="Pfam" id="PF20151"/>
    </source>
</evidence>
<sequence length="364" mass="39260">MGGSIVQAVNAALSSASISNYCLAAAFTVYSYDRLLALEQEIDCIWRRPCSIATALYAVLQLVTISFFVLISVQDFSSLDCKVHVAMVASDVVYETTLAVISSLRVYALNSQDVLTPVVVFIFSLGPVTMEIFKGATLVVTPVPSPIGCAVGNASPSERTLVTSAAFAAVGQTTLVIADAIVLLVTWRRTYYTIRLARAANVATSLSTVLLRDGWLLAILVVLDTVFYFQEVFEGFSLFKLSLSSIILSRFFLNLREASLSMTATSSGQATQSRSQSEVRFPRGLRSLGGSVALPGDDAGEASANSQTNGDEAPLDEESEAELDPYGISEETHSTRRRKPPSGRSMPPTRITFKPRLISADYCM</sequence>
<feature type="transmembrane region" description="Helical" evidence="2">
    <location>
        <begin position="165"/>
        <end position="187"/>
    </location>
</feature>
<organism evidence="4 5">
    <name type="scientific">Daedalea quercina L-15889</name>
    <dbReference type="NCBI Taxonomy" id="1314783"/>
    <lineage>
        <taxon>Eukaryota</taxon>
        <taxon>Fungi</taxon>
        <taxon>Dikarya</taxon>
        <taxon>Basidiomycota</taxon>
        <taxon>Agaricomycotina</taxon>
        <taxon>Agaricomycetes</taxon>
        <taxon>Polyporales</taxon>
        <taxon>Fomitopsis</taxon>
    </lineage>
</organism>